<gene>
    <name evidence="1" type="ORF">LZL92_05925</name>
</gene>
<sequence>MKNYREILKSINRKRFKHELLRKEKKHRLRGGKPKYHAFKHKKLNYFDVISPTVLSLAKSIEYEFVRFKSLLEKTAKLADQSKSVLKINFRETEVIDASACVALIATLDLIRYQYPKLKFKVVRPKAKPQDNRRHSPYDVDAVFCHIGLYKLLGHNYTSHSSKENVKCWHYIFSDSTNGEITQPLLKELSEMGVNTKGIYSSYIEAIANAVEHAYSNKIPTKRKYPLKRWWMLLAVIENKLSLFVCDLGHGIPNTLEITQEPKLLEKVFALLNLKKISHKATTDSAYIKAATLIKETRTALEYRGKGGADIRSFIDKTPNSKLIIRSNRGMYVYSGKNNNEILKESRYSIDGTIIQWIIPINEST</sequence>
<proteinExistence type="predicted"/>
<keyword evidence="2" id="KW-1185">Reference proteome</keyword>
<dbReference type="RefSeq" id="WP_005613571.1">
    <property type="nucleotide sequence ID" value="NZ_JAJUOY010000006.1"/>
</dbReference>
<accession>A0ABT1WTR2</accession>
<dbReference type="EMBL" id="JAJUPA010000005">
    <property type="protein sequence ID" value="MCQ9629823.1"/>
    <property type="molecule type" value="Genomic_DNA"/>
</dbReference>
<dbReference type="Proteomes" id="UP001206331">
    <property type="component" value="Unassembled WGS sequence"/>
</dbReference>
<evidence type="ECO:0000313" key="2">
    <source>
        <dbReference type="Proteomes" id="UP001206331"/>
    </source>
</evidence>
<organism evidence="1 2">
    <name type="scientific">Actinobacillus suis</name>
    <dbReference type="NCBI Taxonomy" id="716"/>
    <lineage>
        <taxon>Bacteria</taxon>
        <taxon>Pseudomonadati</taxon>
        <taxon>Pseudomonadota</taxon>
        <taxon>Gammaproteobacteria</taxon>
        <taxon>Pasteurellales</taxon>
        <taxon>Pasteurellaceae</taxon>
        <taxon>Actinobacillus</taxon>
    </lineage>
</organism>
<reference evidence="1 2" key="1">
    <citation type="submission" date="2021-12" db="EMBL/GenBank/DDBJ databases">
        <title>Identification and characterization of A. suis stains in western Canada.</title>
        <authorList>
            <person name="Kulathunga D.G.R.S."/>
            <person name="De Oliveira Costa M."/>
        </authorList>
    </citation>
    <scope>NUCLEOTIDE SEQUENCE [LARGE SCALE GENOMIC DNA]</scope>
    <source>
        <strain evidence="1 2">18_292</strain>
    </source>
</reference>
<name>A0ABT1WTR2_ACTSU</name>
<evidence type="ECO:0008006" key="3">
    <source>
        <dbReference type="Google" id="ProtNLM"/>
    </source>
</evidence>
<comment type="caution">
    <text evidence="1">The sequence shown here is derived from an EMBL/GenBank/DDBJ whole genome shotgun (WGS) entry which is preliminary data.</text>
</comment>
<protein>
    <recommendedName>
        <fullName evidence="3">ATP-binding protein</fullName>
    </recommendedName>
</protein>
<evidence type="ECO:0000313" key="1">
    <source>
        <dbReference type="EMBL" id="MCQ9629823.1"/>
    </source>
</evidence>